<dbReference type="Proteomes" id="UP000606172">
    <property type="component" value="Unassembled WGS sequence"/>
</dbReference>
<dbReference type="RefSeq" id="WP_204024415.1">
    <property type="nucleotide sequence ID" value="NZ_BOOW01000013.1"/>
</dbReference>
<protein>
    <recommendedName>
        <fullName evidence="3">Thioredoxin domain-containing protein</fullName>
    </recommendedName>
</protein>
<keyword evidence="2" id="KW-1185">Reference proteome</keyword>
<evidence type="ECO:0000313" key="2">
    <source>
        <dbReference type="Proteomes" id="UP000606172"/>
    </source>
</evidence>
<accession>A0A919V7D2</accession>
<dbReference type="SUPFAM" id="SSF52833">
    <property type="entry name" value="Thioredoxin-like"/>
    <property type="match status" value="1"/>
</dbReference>
<comment type="caution">
    <text evidence="1">The sequence shown here is derived from an EMBL/GenBank/DDBJ whole genome shotgun (WGS) entry which is preliminary data.</text>
</comment>
<dbReference type="InterPro" id="IPR036249">
    <property type="entry name" value="Thioredoxin-like_sf"/>
</dbReference>
<sequence length="193" mass="21088">MSVAIVVIVAVCLAVTLLNLILTAVLFRQLGVFVLGTSRGANDSGISVGRRLPRLDLVDARSNASVDVHTREPKLLFFGSTACSECSLIYPDIKYVEDHYDIQVVNLLFGKDIADVTAYAQRFGVKGPVVFANEEIGQAYDVEVSPFAFVVDHRGLVAAKGLMNTRTQLIKMLAPVRSVEFAEEHKDEIHVIA</sequence>
<proteinExistence type="predicted"/>
<dbReference type="AlphaFoldDB" id="A0A919V7D2"/>
<gene>
    <name evidence="1" type="ORF">Ssi02_21980</name>
</gene>
<dbReference type="Gene3D" id="3.40.30.10">
    <property type="entry name" value="Glutaredoxin"/>
    <property type="match status" value="1"/>
</dbReference>
<evidence type="ECO:0008006" key="3">
    <source>
        <dbReference type="Google" id="ProtNLM"/>
    </source>
</evidence>
<evidence type="ECO:0000313" key="1">
    <source>
        <dbReference type="EMBL" id="GII91967.1"/>
    </source>
</evidence>
<reference evidence="1" key="1">
    <citation type="submission" date="2021-01" db="EMBL/GenBank/DDBJ databases">
        <title>Whole genome shotgun sequence of Sinosporangium siamense NBRC 109515.</title>
        <authorList>
            <person name="Komaki H."/>
            <person name="Tamura T."/>
        </authorList>
    </citation>
    <scope>NUCLEOTIDE SEQUENCE</scope>
    <source>
        <strain evidence="1">NBRC 109515</strain>
    </source>
</reference>
<organism evidence="1 2">
    <name type="scientific">Sinosporangium siamense</name>
    <dbReference type="NCBI Taxonomy" id="1367973"/>
    <lineage>
        <taxon>Bacteria</taxon>
        <taxon>Bacillati</taxon>
        <taxon>Actinomycetota</taxon>
        <taxon>Actinomycetes</taxon>
        <taxon>Streptosporangiales</taxon>
        <taxon>Streptosporangiaceae</taxon>
        <taxon>Sinosporangium</taxon>
    </lineage>
</organism>
<name>A0A919V7D2_9ACTN</name>
<dbReference type="EMBL" id="BOOW01000013">
    <property type="protein sequence ID" value="GII91967.1"/>
    <property type="molecule type" value="Genomic_DNA"/>
</dbReference>